<comment type="subcellular location">
    <subcellularLocation>
        <location evidence="1">Cytoplasm</location>
    </subcellularLocation>
</comment>
<dbReference type="SUPFAM" id="SSF81296">
    <property type="entry name" value="E set domains"/>
    <property type="match status" value="1"/>
</dbReference>
<dbReference type="EMBL" id="OU015566">
    <property type="protein sequence ID" value="CAG5103090.1"/>
    <property type="molecule type" value="Genomic_DNA"/>
</dbReference>
<evidence type="ECO:0000313" key="4">
    <source>
        <dbReference type="EMBL" id="CAG5103090.1"/>
    </source>
</evidence>
<reference evidence="4 5" key="1">
    <citation type="submission" date="2021-04" db="EMBL/GenBank/DDBJ databases">
        <authorList>
            <person name="Bliznina A."/>
        </authorList>
    </citation>
    <scope>NUCLEOTIDE SEQUENCE [LARGE SCALE GENOMIC DNA]</scope>
</reference>
<proteinExistence type="inferred from homology"/>
<keyword evidence="5" id="KW-1185">Reference proteome</keyword>
<dbReference type="InterPro" id="IPR000406">
    <property type="entry name" value="Rho_GDI"/>
</dbReference>
<dbReference type="InterPro" id="IPR024792">
    <property type="entry name" value="RhoGDI_dom_sf"/>
</dbReference>
<dbReference type="PANTHER" id="PTHR10980:SF3">
    <property type="entry name" value="LD16419P"/>
    <property type="match status" value="1"/>
</dbReference>
<dbReference type="PRINTS" id="PR00492">
    <property type="entry name" value="RHOGDI"/>
</dbReference>
<dbReference type="Pfam" id="PF02115">
    <property type="entry name" value="Rho_GDI"/>
    <property type="match status" value="1"/>
</dbReference>
<gene>
    <name evidence="4" type="ORF">OKIOD_LOCUS9375</name>
</gene>
<accession>A0ABN7SKD3</accession>
<sequence length="197" mass="22226">MAEEVSEEQLKALAIKEEEEESKYKAPAEKSIAELQNLDTDDEALKRYKEQLLGNVDGATSADGRRVVVKKILLNSKELGSPLTMDLSDTTKKQSFKIKEGAEYTIGIEFKVSNEIVSGLRYSQVVTRKGIKVDKMNLMVGSYAPRADDYTFTTDADEAPSGMLARGTYKVQSKFIDDDKKEHAAWEWQFEIAKKWE</sequence>
<comment type="similarity">
    <text evidence="2">Belongs to the Rho GDI family.</text>
</comment>
<evidence type="ECO:0000313" key="5">
    <source>
        <dbReference type="Proteomes" id="UP001158576"/>
    </source>
</evidence>
<dbReference type="PANTHER" id="PTHR10980">
    <property type="entry name" value="RHO GDP-DISSOCIATION INHIBITOR"/>
    <property type="match status" value="1"/>
</dbReference>
<name>A0ABN7SKD3_OIKDI</name>
<dbReference type="InterPro" id="IPR014756">
    <property type="entry name" value="Ig_E-set"/>
</dbReference>
<dbReference type="Gene3D" id="2.70.50.30">
    <property type="entry name" value="Coagulation Factor XIII, subunit A, domain 1"/>
    <property type="match status" value="1"/>
</dbReference>
<protein>
    <submittedName>
        <fullName evidence="4">Oidioi.mRNA.OKI2018_I69.chr1.g610.t1.cds</fullName>
    </submittedName>
</protein>
<evidence type="ECO:0000256" key="1">
    <source>
        <dbReference type="ARBA" id="ARBA00004496"/>
    </source>
</evidence>
<evidence type="ECO:0000256" key="2">
    <source>
        <dbReference type="ARBA" id="ARBA00009758"/>
    </source>
</evidence>
<dbReference type="Proteomes" id="UP001158576">
    <property type="component" value="Chromosome 1"/>
</dbReference>
<evidence type="ECO:0000256" key="3">
    <source>
        <dbReference type="ARBA" id="ARBA00022490"/>
    </source>
</evidence>
<keyword evidence="3" id="KW-0963">Cytoplasm</keyword>
<organism evidence="4 5">
    <name type="scientific">Oikopleura dioica</name>
    <name type="common">Tunicate</name>
    <dbReference type="NCBI Taxonomy" id="34765"/>
    <lineage>
        <taxon>Eukaryota</taxon>
        <taxon>Metazoa</taxon>
        <taxon>Chordata</taxon>
        <taxon>Tunicata</taxon>
        <taxon>Appendicularia</taxon>
        <taxon>Copelata</taxon>
        <taxon>Oikopleuridae</taxon>
        <taxon>Oikopleura</taxon>
    </lineage>
</organism>